<feature type="transmembrane region" description="Helical" evidence="1">
    <location>
        <begin position="12"/>
        <end position="33"/>
    </location>
</feature>
<keyword evidence="3" id="KW-1185">Reference proteome</keyword>
<feature type="transmembrane region" description="Helical" evidence="1">
    <location>
        <begin position="78"/>
        <end position="96"/>
    </location>
</feature>
<dbReference type="OrthoDB" id="1317478at2"/>
<comment type="caution">
    <text evidence="2">The sequence shown here is derived from an EMBL/GenBank/DDBJ whole genome shotgun (WGS) entry which is preliminary data.</text>
</comment>
<sequence>MRIESYLNQAIMAAGVRRWLGIMAYLVIFSYPLTQAERLYRDDIWRSFHGEMGWVSNGRPLSSLFALLVNGGPRLADIAPLPLWLGLAAVASSILLWRRRLLAFDTGYAWLAMLILVVQPFFLQNLSYHFDAMPMALALACAITGIACALNPREHQRWQARFRWLAGGAGILASLFFYQPAANVYFVLLAFHVLLSVSHQGRPDWPRHLGALAAGLMALMISKFVSALLIAGDYSVQHSKLAPLDQLPLHLVAQTGRFWHYVASMLDPPTGWLFLGLAVVVPLGLVIAAVRQRNAVGLAVMILVLACLPLGGLGFLTALASPIWQPRVMMGFGAVYAGLLFCALHWLWRSRRPTAGWSLLGWPLVVVALGTPLTLAYAYGNAQRQQALFADDVSMRLIDDLATQPSPAALIIEGSLPLTRATRSAITVHPLLGELIRPYLDNGYWWGYQDLYRRGLSSAFELGDDPALRRRFEVQCRDLTPLARRAWYTLYRFEQSYVVSFESPCHHTLTTTELPLDD</sequence>
<gene>
    <name evidence="2" type="ORF">BTW07_09375</name>
</gene>
<feature type="transmembrane region" description="Helical" evidence="1">
    <location>
        <begin position="184"/>
        <end position="202"/>
    </location>
</feature>
<dbReference type="Proteomes" id="UP000186878">
    <property type="component" value="Unassembled WGS sequence"/>
</dbReference>
<feature type="transmembrane region" description="Helical" evidence="1">
    <location>
        <begin position="271"/>
        <end position="290"/>
    </location>
</feature>
<dbReference type="AlphaFoldDB" id="A0A1Q8SSG2"/>
<dbReference type="Pfam" id="PF14264">
    <property type="entry name" value="Glucos_trans_II"/>
    <property type="match status" value="1"/>
</dbReference>
<accession>A0A1Q8SSG2</accession>
<name>A0A1Q8SSG2_9GAMM</name>
<dbReference type="EMBL" id="MSDO01000011">
    <property type="protein sequence ID" value="OLO04357.1"/>
    <property type="molecule type" value="Genomic_DNA"/>
</dbReference>
<evidence type="ECO:0000256" key="1">
    <source>
        <dbReference type="SAM" id="Phobius"/>
    </source>
</evidence>
<feature type="transmembrane region" description="Helical" evidence="1">
    <location>
        <begin position="108"/>
        <end position="126"/>
    </location>
</feature>
<keyword evidence="1" id="KW-0812">Transmembrane</keyword>
<keyword evidence="1" id="KW-1133">Transmembrane helix</keyword>
<evidence type="ECO:0008006" key="4">
    <source>
        <dbReference type="Google" id="ProtNLM"/>
    </source>
</evidence>
<feature type="transmembrane region" description="Helical" evidence="1">
    <location>
        <begin position="297"/>
        <end position="316"/>
    </location>
</feature>
<feature type="transmembrane region" description="Helical" evidence="1">
    <location>
        <begin position="209"/>
        <end position="231"/>
    </location>
</feature>
<protein>
    <recommendedName>
        <fullName evidence="4">Glycosyltransferase RgtA/B/C/D-like domain-containing protein</fullName>
    </recommendedName>
</protein>
<dbReference type="RefSeq" id="WP_075569915.1">
    <property type="nucleotide sequence ID" value="NZ_MSDO01000011.1"/>
</dbReference>
<keyword evidence="1" id="KW-0472">Membrane</keyword>
<reference evidence="2 3" key="1">
    <citation type="submission" date="2016-12" db="EMBL/GenBank/DDBJ databases">
        <title>Draft genome sequences of strains Salinicola socius SMB35, Salinicola sp. MH3R3-1 and Chromohalobacter sp. SMB17 from the Verkhnekamsk potash mining region of Russia.</title>
        <authorList>
            <person name="Mavrodi D.V."/>
            <person name="Olsson B.E."/>
            <person name="Korsakova E.S."/>
            <person name="Pyankova A."/>
            <person name="Mavrodi O.V."/>
            <person name="Plotnikova E.G."/>
        </authorList>
    </citation>
    <scope>NUCLEOTIDE SEQUENCE [LARGE SCALE GENOMIC DNA]</scope>
    <source>
        <strain evidence="2 3">SMB35</strain>
    </source>
</reference>
<organism evidence="2 3">
    <name type="scientific">Salinicola socius</name>
    <dbReference type="NCBI Taxonomy" id="404433"/>
    <lineage>
        <taxon>Bacteria</taxon>
        <taxon>Pseudomonadati</taxon>
        <taxon>Pseudomonadota</taxon>
        <taxon>Gammaproteobacteria</taxon>
        <taxon>Oceanospirillales</taxon>
        <taxon>Halomonadaceae</taxon>
        <taxon>Salinicola</taxon>
    </lineage>
</organism>
<proteinExistence type="predicted"/>
<dbReference type="InterPro" id="IPR025686">
    <property type="entry name" value="Glucos_trans_II"/>
</dbReference>
<feature type="transmembrane region" description="Helical" evidence="1">
    <location>
        <begin position="360"/>
        <end position="379"/>
    </location>
</feature>
<feature type="transmembrane region" description="Helical" evidence="1">
    <location>
        <begin position="328"/>
        <end position="348"/>
    </location>
</feature>
<evidence type="ECO:0000313" key="3">
    <source>
        <dbReference type="Proteomes" id="UP000186878"/>
    </source>
</evidence>
<evidence type="ECO:0000313" key="2">
    <source>
        <dbReference type="EMBL" id="OLO04357.1"/>
    </source>
</evidence>